<evidence type="ECO:0000256" key="5">
    <source>
        <dbReference type="ARBA" id="ARBA00022840"/>
    </source>
</evidence>
<evidence type="ECO:0000259" key="9">
    <source>
        <dbReference type="Pfam" id="PF13603"/>
    </source>
</evidence>
<dbReference type="InterPro" id="IPR025709">
    <property type="entry name" value="Leu_tRNA-synth_edit"/>
</dbReference>
<dbReference type="Proteomes" id="UP001157017">
    <property type="component" value="Unassembled WGS sequence"/>
</dbReference>
<dbReference type="Gene3D" id="3.90.740.10">
    <property type="entry name" value="Valyl/Leucyl/Isoleucyl-tRNA synthetase, editing domain"/>
    <property type="match status" value="1"/>
</dbReference>
<dbReference type="Pfam" id="PF13603">
    <property type="entry name" value="tRNA-synt_1_2"/>
    <property type="match status" value="1"/>
</dbReference>
<keyword evidence="4" id="KW-0547">Nucleotide-binding</keyword>
<organism evidence="10 11">
    <name type="scientific">Angustibacter aerolatus</name>
    <dbReference type="NCBI Taxonomy" id="1162965"/>
    <lineage>
        <taxon>Bacteria</taxon>
        <taxon>Bacillati</taxon>
        <taxon>Actinomycetota</taxon>
        <taxon>Actinomycetes</taxon>
        <taxon>Kineosporiales</taxon>
        <taxon>Kineosporiaceae</taxon>
    </lineage>
</organism>
<protein>
    <recommendedName>
        <fullName evidence="2">leucine--tRNA ligase</fullName>
        <ecNumber evidence="2">6.1.1.4</ecNumber>
    </recommendedName>
</protein>
<evidence type="ECO:0000256" key="3">
    <source>
        <dbReference type="ARBA" id="ARBA00022598"/>
    </source>
</evidence>
<dbReference type="EMBL" id="BSUZ01000001">
    <property type="protein sequence ID" value="GMA85663.1"/>
    <property type="molecule type" value="Genomic_DNA"/>
</dbReference>
<reference evidence="11" key="1">
    <citation type="journal article" date="2019" name="Int. J. Syst. Evol. Microbiol.">
        <title>The Global Catalogue of Microorganisms (GCM) 10K type strain sequencing project: providing services to taxonomists for standard genome sequencing and annotation.</title>
        <authorList>
            <consortium name="The Broad Institute Genomics Platform"/>
            <consortium name="The Broad Institute Genome Sequencing Center for Infectious Disease"/>
            <person name="Wu L."/>
            <person name="Ma J."/>
        </authorList>
    </citation>
    <scope>NUCLEOTIDE SEQUENCE [LARGE SCALE GENOMIC DNA]</scope>
    <source>
        <strain evidence="11">NBRC 108730</strain>
    </source>
</reference>
<evidence type="ECO:0000256" key="4">
    <source>
        <dbReference type="ARBA" id="ARBA00022741"/>
    </source>
</evidence>
<name>A0ABQ6JBX8_9ACTN</name>
<evidence type="ECO:0000256" key="8">
    <source>
        <dbReference type="SAM" id="MobiDB-lite"/>
    </source>
</evidence>
<feature type="region of interest" description="Disordered" evidence="8">
    <location>
        <begin position="257"/>
        <end position="301"/>
    </location>
</feature>
<comment type="similarity">
    <text evidence="1">Belongs to the class-I aminoacyl-tRNA synthetase family.</text>
</comment>
<evidence type="ECO:0000256" key="1">
    <source>
        <dbReference type="ARBA" id="ARBA00005594"/>
    </source>
</evidence>
<evidence type="ECO:0000256" key="6">
    <source>
        <dbReference type="ARBA" id="ARBA00022917"/>
    </source>
</evidence>
<feature type="domain" description="Leucyl-tRNA synthetase editing" evidence="9">
    <location>
        <begin position="3"/>
        <end position="202"/>
    </location>
</feature>
<feature type="compositionally biased region" description="Basic residues" evidence="8">
    <location>
        <begin position="279"/>
        <end position="295"/>
    </location>
</feature>
<dbReference type="InterPro" id="IPR009008">
    <property type="entry name" value="Val/Leu/Ile-tRNA-synth_edit"/>
</dbReference>
<keyword evidence="6" id="KW-0648">Protein biosynthesis</keyword>
<keyword evidence="5" id="KW-0067">ATP-binding</keyword>
<dbReference type="PANTHER" id="PTHR43740:SF2">
    <property type="entry name" value="LEUCINE--TRNA LIGASE, MITOCHONDRIAL"/>
    <property type="match status" value="1"/>
</dbReference>
<dbReference type="EC" id="6.1.1.4" evidence="2"/>
<proteinExistence type="inferred from homology"/>
<dbReference type="SUPFAM" id="SSF50677">
    <property type="entry name" value="ValRS/IleRS/LeuRS editing domain"/>
    <property type="match status" value="1"/>
</dbReference>
<evidence type="ECO:0000256" key="2">
    <source>
        <dbReference type="ARBA" id="ARBA00013164"/>
    </source>
</evidence>
<keyword evidence="7" id="KW-0030">Aminoacyl-tRNA synthetase</keyword>
<sequence length="301" mass="32989">MQRNWIGRSEGARVRFGVAGGDTGIEVFTTRPDTLFGATFVVVAPEHPLVDDLVPAAWPDGTRDAWTGGAATPREAVAAYRAQAAAKSDLERQAEGREKTGVFTGSFAVNPVNEAQVPVFVADYVLTGYGTGAIMAVPAQDERDWEFAAKYDLPIVRTVQPPEGWEGDAFTGDGPAVNSSNDEVSLDGLPVAEAKRTIVEWLQRKGSGEGTVTYRLRDWLFSRQRYWGEPFPVVYDEDGAPVALPESMLPVTLPEVDDYSPQQARPRRRHLRAGAAAGSRHRLGRRRARPRRRSAHLPPRA</sequence>
<keyword evidence="11" id="KW-1185">Reference proteome</keyword>
<keyword evidence="3" id="KW-0436">Ligase</keyword>
<dbReference type="SUPFAM" id="SSF52374">
    <property type="entry name" value="Nucleotidylyl transferase"/>
    <property type="match status" value="1"/>
</dbReference>
<evidence type="ECO:0000313" key="10">
    <source>
        <dbReference type="EMBL" id="GMA85663.1"/>
    </source>
</evidence>
<evidence type="ECO:0000313" key="11">
    <source>
        <dbReference type="Proteomes" id="UP001157017"/>
    </source>
</evidence>
<dbReference type="PANTHER" id="PTHR43740">
    <property type="entry name" value="LEUCYL-TRNA SYNTHETASE"/>
    <property type="match status" value="1"/>
</dbReference>
<accession>A0ABQ6JBX8</accession>
<comment type="caution">
    <text evidence="10">The sequence shown here is derived from an EMBL/GenBank/DDBJ whole genome shotgun (WGS) entry which is preliminary data.</text>
</comment>
<evidence type="ECO:0000256" key="7">
    <source>
        <dbReference type="ARBA" id="ARBA00023146"/>
    </source>
</evidence>
<dbReference type="InterPro" id="IPR002302">
    <property type="entry name" value="Leu-tRNA-ligase"/>
</dbReference>
<gene>
    <name evidence="10" type="ORF">GCM10025868_09130</name>
</gene>